<keyword evidence="13" id="KW-1185">Reference proteome</keyword>
<dbReference type="PANTHER" id="PTHR22811">
    <property type="entry name" value="TRANSMEMBRANE EMP24 DOMAIN-CONTAINING PROTEIN"/>
    <property type="match status" value="1"/>
</dbReference>
<evidence type="ECO:0000259" key="11">
    <source>
        <dbReference type="PROSITE" id="PS50866"/>
    </source>
</evidence>
<comment type="subcellular location">
    <subcellularLocation>
        <location evidence="7">Endomembrane system</location>
        <topology evidence="7">Single-pass membrane protein</topology>
    </subcellularLocation>
    <subcellularLocation>
        <location evidence="1 8">Membrane</location>
        <topology evidence="1 8">Single-pass type I membrane protein</topology>
    </subcellularLocation>
</comment>
<evidence type="ECO:0000313" key="12">
    <source>
        <dbReference type="EMBL" id="CAG5121685.1"/>
    </source>
</evidence>
<dbReference type="GO" id="GO:0012505">
    <property type="term" value="C:endomembrane system"/>
    <property type="evidence" value="ECO:0007669"/>
    <property type="project" value="UniProtKB-SubCell"/>
</dbReference>
<evidence type="ECO:0000256" key="5">
    <source>
        <dbReference type="ARBA" id="ARBA00022989"/>
    </source>
</evidence>
<comment type="similarity">
    <text evidence="2 8">Belongs to the EMP24/GP25L family.</text>
</comment>
<evidence type="ECO:0000313" key="13">
    <source>
        <dbReference type="Proteomes" id="UP000678393"/>
    </source>
</evidence>
<feature type="transmembrane region" description="Helical" evidence="9">
    <location>
        <begin position="206"/>
        <end position="225"/>
    </location>
</feature>
<dbReference type="EMBL" id="CAJHNH020001139">
    <property type="protein sequence ID" value="CAG5121685.1"/>
    <property type="molecule type" value="Genomic_DNA"/>
</dbReference>
<accession>A0A8S3Z116</accession>
<keyword evidence="4 10" id="KW-0732">Signal</keyword>
<dbReference type="GO" id="GO:0016020">
    <property type="term" value="C:membrane"/>
    <property type="evidence" value="ECO:0007669"/>
    <property type="project" value="UniProtKB-SubCell"/>
</dbReference>
<keyword evidence="6 9" id="KW-0472">Membrane</keyword>
<evidence type="ECO:0000256" key="10">
    <source>
        <dbReference type="SAM" id="SignalP"/>
    </source>
</evidence>
<evidence type="ECO:0000256" key="4">
    <source>
        <dbReference type="ARBA" id="ARBA00022729"/>
    </source>
</evidence>
<proteinExistence type="inferred from homology"/>
<sequence length="243" mass="28026">MRNWFAILRESLLLELLLFLCHVSNLDCEKILGQENEEFDFDGLPGAQHEFKVHIPGSTEDCFFQPAVKGARFHVNFEVLKGEQFIDFYIRDPQWQVLEYQNYKSSGQYSVESPEDATYAVCLHNAFSRLGSTLVYVYIVTFVMHEWVQFQQELTDVNILAANFSQTLTGVQEMVSEMRSSQAKARFHVIKDWYLVEGNNTYVQNWSLVQCILIAAAAIIQVYSVRRLFRSSNVTPTTAKPRA</sequence>
<reference evidence="12" key="1">
    <citation type="submission" date="2021-04" db="EMBL/GenBank/DDBJ databases">
        <authorList>
            <consortium name="Molecular Ecology Group"/>
        </authorList>
    </citation>
    <scope>NUCLEOTIDE SEQUENCE</scope>
</reference>
<name>A0A8S3Z116_9EUPU</name>
<dbReference type="InterPro" id="IPR009038">
    <property type="entry name" value="GOLD_dom"/>
</dbReference>
<feature type="domain" description="GOLD" evidence="11">
    <location>
        <begin position="60"/>
        <end position="141"/>
    </location>
</feature>
<feature type="signal peptide" evidence="10">
    <location>
        <begin position="1"/>
        <end position="28"/>
    </location>
</feature>
<evidence type="ECO:0000256" key="8">
    <source>
        <dbReference type="RuleBase" id="RU003827"/>
    </source>
</evidence>
<dbReference type="PROSITE" id="PS50866">
    <property type="entry name" value="GOLD"/>
    <property type="match status" value="1"/>
</dbReference>
<dbReference type="Proteomes" id="UP000678393">
    <property type="component" value="Unassembled WGS sequence"/>
</dbReference>
<dbReference type="OrthoDB" id="10037706at2759"/>
<keyword evidence="3 8" id="KW-0812">Transmembrane</keyword>
<dbReference type="Pfam" id="PF01105">
    <property type="entry name" value="EMP24_GP25L"/>
    <property type="match status" value="1"/>
</dbReference>
<protein>
    <recommendedName>
        <fullName evidence="11">GOLD domain-containing protein</fullName>
    </recommendedName>
</protein>
<evidence type="ECO:0000256" key="2">
    <source>
        <dbReference type="ARBA" id="ARBA00007104"/>
    </source>
</evidence>
<gene>
    <name evidence="12" type="ORF">CUNI_LOCUS7243</name>
</gene>
<evidence type="ECO:0000256" key="3">
    <source>
        <dbReference type="ARBA" id="ARBA00022692"/>
    </source>
</evidence>
<evidence type="ECO:0000256" key="9">
    <source>
        <dbReference type="SAM" id="Phobius"/>
    </source>
</evidence>
<evidence type="ECO:0000256" key="7">
    <source>
        <dbReference type="ARBA" id="ARBA00037847"/>
    </source>
</evidence>
<keyword evidence="5 9" id="KW-1133">Transmembrane helix</keyword>
<dbReference type="AlphaFoldDB" id="A0A8S3Z116"/>
<feature type="chain" id="PRO_5035755566" description="GOLD domain-containing protein" evidence="10">
    <location>
        <begin position="29"/>
        <end position="243"/>
    </location>
</feature>
<dbReference type="InterPro" id="IPR015720">
    <property type="entry name" value="Emp24-like"/>
</dbReference>
<dbReference type="SMART" id="SM01190">
    <property type="entry name" value="EMP24_GP25L"/>
    <property type="match status" value="1"/>
</dbReference>
<dbReference type="SUPFAM" id="SSF101576">
    <property type="entry name" value="Supernatant protein factor (SPF), C-terminal domain"/>
    <property type="match status" value="1"/>
</dbReference>
<dbReference type="InterPro" id="IPR036598">
    <property type="entry name" value="GOLD_dom_sf"/>
</dbReference>
<organism evidence="12 13">
    <name type="scientific">Candidula unifasciata</name>
    <dbReference type="NCBI Taxonomy" id="100452"/>
    <lineage>
        <taxon>Eukaryota</taxon>
        <taxon>Metazoa</taxon>
        <taxon>Spiralia</taxon>
        <taxon>Lophotrochozoa</taxon>
        <taxon>Mollusca</taxon>
        <taxon>Gastropoda</taxon>
        <taxon>Heterobranchia</taxon>
        <taxon>Euthyneura</taxon>
        <taxon>Panpulmonata</taxon>
        <taxon>Eupulmonata</taxon>
        <taxon>Stylommatophora</taxon>
        <taxon>Helicina</taxon>
        <taxon>Helicoidea</taxon>
        <taxon>Geomitridae</taxon>
        <taxon>Candidula</taxon>
    </lineage>
</organism>
<evidence type="ECO:0000256" key="1">
    <source>
        <dbReference type="ARBA" id="ARBA00004479"/>
    </source>
</evidence>
<comment type="caution">
    <text evidence="12">The sequence shown here is derived from an EMBL/GenBank/DDBJ whole genome shotgun (WGS) entry which is preliminary data.</text>
</comment>
<evidence type="ECO:0000256" key="6">
    <source>
        <dbReference type="ARBA" id="ARBA00023136"/>
    </source>
</evidence>